<reference evidence="1 2" key="1">
    <citation type="submission" date="2019-12" db="EMBL/GenBank/DDBJ databases">
        <authorList>
            <person name="Floudas D."/>
            <person name="Bentzer J."/>
            <person name="Ahren D."/>
            <person name="Johansson T."/>
            <person name="Persson P."/>
            <person name="Tunlid A."/>
        </authorList>
    </citation>
    <scope>NUCLEOTIDE SEQUENCE [LARGE SCALE GENOMIC DNA]</scope>
    <source>
        <strain evidence="1 2">CBS 102.39</strain>
    </source>
</reference>
<name>A0A8H4QSK5_9AGAR</name>
<comment type="caution">
    <text evidence="1">The sequence shown here is derived from an EMBL/GenBank/DDBJ whole genome shotgun (WGS) entry which is preliminary data.</text>
</comment>
<proteinExistence type="predicted"/>
<gene>
    <name evidence="1" type="ORF">D9613_012911</name>
</gene>
<dbReference type="Proteomes" id="UP000521872">
    <property type="component" value="Unassembled WGS sequence"/>
</dbReference>
<organism evidence="1 2">
    <name type="scientific">Agrocybe pediades</name>
    <dbReference type="NCBI Taxonomy" id="84607"/>
    <lineage>
        <taxon>Eukaryota</taxon>
        <taxon>Fungi</taxon>
        <taxon>Dikarya</taxon>
        <taxon>Basidiomycota</taxon>
        <taxon>Agaricomycotina</taxon>
        <taxon>Agaricomycetes</taxon>
        <taxon>Agaricomycetidae</taxon>
        <taxon>Agaricales</taxon>
        <taxon>Agaricineae</taxon>
        <taxon>Strophariaceae</taxon>
        <taxon>Agrocybe</taxon>
    </lineage>
</organism>
<keyword evidence="2" id="KW-1185">Reference proteome</keyword>
<sequence>MSDSRSTTTKSQILNSTACPDGNYLKMSTSIPTSNLSNLNSIRNIVIGNPLAKNEFVSDELLVSTIFDFQNTVSEENKAFQDASCTEDGSCARYSNIGLWAFIADVVGPPVGLTTNAARRTTRSPTRLELPLPNIYLPLFMSANSSTSILLPLCNS</sequence>
<evidence type="ECO:0000313" key="1">
    <source>
        <dbReference type="EMBL" id="KAF4615607.1"/>
    </source>
</evidence>
<accession>A0A8H4QSK5</accession>
<dbReference type="AlphaFoldDB" id="A0A8H4QSK5"/>
<protein>
    <submittedName>
        <fullName evidence="1">Uncharacterized protein</fullName>
    </submittedName>
</protein>
<dbReference type="EMBL" id="JAACJL010000035">
    <property type="protein sequence ID" value="KAF4615607.1"/>
    <property type="molecule type" value="Genomic_DNA"/>
</dbReference>
<evidence type="ECO:0000313" key="2">
    <source>
        <dbReference type="Proteomes" id="UP000521872"/>
    </source>
</evidence>